<dbReference type="PANTHER" id="PTHR34606">
    <property type="entry name" value="BON DOMAIN-CONTAINING PROTEIN"/>
    <property type="match status" value="1"/>
</dbReference>
<organism evidence="2 3">
    <name type="scientific">Nitrolancea hollandica Lb</name>
    <dbReference type="NCBI Taxonomy" id="1129897"/>
    <lineage>
        <taxon>Bacteria</taxon>
        <taxon>Pseudomonadati</taxon>
        <taxon>Thermomicrobiota</taxon>
        <taxon>Thermomicrobia</taxon>
        <taxon>Sphaerobacterales</taxon>
        <taxon>Sphaerobacterineae</taxon>
        <taxon>Sphaerobacteraceae</taxon>
        <taxon>Nitrolancea</taxon>
    </lineage>
</organism>
<dbReference type="Gene3D" id="3.30.1340.30">
    <property type="match status" value="1"/>
</dbReference>
<evidence type="ECO:0000313" key="2">
    <source>
        <dbReference type="EMBL" id="CCF86299.1"/>
    </source>
</evidence>
<sequence length="97" mass="10726">MPYYWTPYPYPHYYWAPFGPSYVPVTRSDAGIGTDVVNALRNDTWIDSNSINVSVDNGVVTLTGTVPNLFQKRQAGDDAWDVPGVMDVNNNLVITGS</sequence>
<protein>
    <recommendedName>
        <fullName evidence="1">BON domain-containing protein</fullName>
    </recommendedName>
</protein>
<dbReference type="InterPro" id="IPR007055">
    <property type="entry name" value="BON_dom"/>
</dbReference>
<proteinExistence type="predicted"/>
<dbReference type="PROSITE" id="PS50914">
    <property type="entry name" value="BON"/>
    <property type="match status" value="1"/>
</dbReference>
<gene>
    <name evidence="2" type="ORF">NITHO_990014</name>
</gene>
<feature type="domain" description="BON" evidence="1">
    <location>
        <begin position="28"/>
        <end position="96"/>
    </location>
</feature>
<dbReference type="SMART" id="SM00749">
    <property type="entry name" value="BON"/>
    <property type="match status" value="1"/>
</dbReference>
<dbReference type="InterPro" id="IPR051686">
    <property type="entry name" value="Lipoprotein_DolP"/>
</dbReference>
<comment type="caution">
    <text evidence="2">The sequence shown here is derived from an EMBL/GenBank/DDBJ whole genome shotgun (WGS) entry which is preliminary data.</text>
</comment>
<evidence type="ECO:0000259" key="1">
    <source>
        <dbReference type="PROSITE" id="PS50914"/>
    </source>
</evidence>
<keyword evidence="3" id="KW-1185">Reference proteome</keyword>
<dbReference type="OrthoDB" id="148157at2"/>
<reference evidence="2 3" key="1">
    <citation type="journal article" date="2012" name="ISME J.">
        <title>Nitrification expanded: discovery, physiology and genomics of a nitrite-oxidizing bacterium from the phylum Chloroflexi.</title>
        <authorList>
            <person name="Sorokin D.Y."/>
            <person name="Lucker S."/>
            <person name="Vejmelkova D."/>
            <person name="Kostrikina N.A."/>
            <person name="Kleerebezem R."/>
            <person name="Rijpstra W.I."/>
            <person name="Damste J.S."/>
            <person name="Le Paslier D."/>
            <person name="Muyzer G."/>
            <person name="Wagner M."/>
            <person name="van Loosdrecht M.C."/>
            <person name="Daims H."/>
        </authorList>
    </citation>
    <scope>NUCLEOTIDE SEQUENCE [LARGE SCALE GENOMIC DNA]</scope>
    <source>
        <strain evidence="3">none</strain>
    </source>
</reference>
<dbReference type="PANTHER" id="PTHR34606:SF15">
    <property type="entry name" value="BON DOMAIN-CONTAINING PROTEIN"/>
    <property type="match status" value="1"/>
</dbReference>
<dbReference type="RefSeq" id="WP_008482036.1">
    <property type="nucleotide sequence ID" value="NZ_CAGS01000736.1"/>
</dbReference>
<dbReference type="InterPro" id="IPR014004">
    <property type="entry name" value="Transpt-assoc_nodulatn_dom_bac"/>
</dbReference>
<evidence type="ECO:0000313" key="3">
    <source>
        <dbReference type="Proteomes" id="UP000004221"/>
    </source>
</evidence>
<dbReference type="Pfam" id="PF04972">
    <property type="entry name" value="BON"/>
    <property type="match status" value="1"/>
</dbReference>
<dbReference type="AlphaFoldDB" id="I4ENN6"/>
<dbReference type="EMBL" id="CAGS01000736">
    <property type="protein sequence ID" value="CCF86299.1"/>
    <property type="molecule type" value="Genomic_DNA"/>
</dbReference>
<accession>I4ENN6</accession>
<name>I4ENN6_9BACT</name>
<dbReference type="Proteomes" id="UP000004221">
    <property type="component" value="Unassembled WGS sequence"/>
</dbReference>